<evidence type="ECO:0000256" key="4">
    <source>
        <dbReference type="ARBA" id="ARBA00022452"/>
    </source>
</evidence>
<dbReference type="PANTHER" id="PTHR30069:SF29">
    <property type="entry name" value="HEMOGLOBIN AND HEMOGLOBIN-HAPTOGLOBIN-BINDING PROTEIN 1-RELATED"/>
    <property type="match status" value="1"/>
</dbReference>
<dbReference type="PROSITE" id="PS52016">
    <property type="entry name" value="TONB_DEPENDENT_REC_3"/>
    <property type="match status" value="1"/>
</dbReference>
<evidence type="ECO:0000256" key="8">
    <source>
        <dbReference type="ARBA" id="ARBA00023136"/>
    </source>
</evidence>
<gene>
    <name evidence="15" type="ORF">HUF19_13905</name>
</gene>
<dbReference type="InterPro" id="IPR012910">
    <property type="entry name" value="Plug_dom"/>
</dbReference>
<comment type="subcellular location">
    <subcellularLocation>
        <location evidence="1 11">Cell outer membrane</location>
        <topology evidence="1 11">Multi-pass membrane protein</topology>
    </subcellularLocation>
</comment>
<evidence type="ECO:0000256" key="5">
    <source>
        <dbReference type="ARBA" id="ARBA00022692"/>
    </source>
</evidence>
<dbReference type="InterPro" id="IPR039426">
    <property type="entry name" value="TonB-dep_rcpt-like"/>
</dbReference>
<evidence type="ECO:0000313" key="16">
    <source>
        <dbReference type="Proteomes" id="UP001065322"/>
    </source>
</evidence>
<evidence type="ECO:0000259" key="14">
    <source>
        <dbReference type="Pfam" id="PF07715"/>
    </source>
</evidence>
<evidence type="ECO:0000256" key="1">
    <source>
        <dbReference type="ARBA" id="ARBA00004571"/>
    </source>
</evidence>
<dbReference type="InterPro" id="IPR037066">
    <property type="entry name" value="Plug_dom_sf"/>
</dbReference>
<dbReference type="Proteomes" id="UP001065322">
    <property type="component" value="Chromosome"/>
</dbReference>
<keyword evidence="16" id="KW-1185">Reference proteome</keyword>
<evidence type="ECO:0000256" key="3">
    <source>
        <dbReference type="ARBA" id="ARBA00022448"/>
    </source>
</evidence>
<dbReference type="SUPFAM" id="SSF56935">
    <property type="entry name" value="Porins"/>
    <property type="match status" value="1"/>
</dbReference>
<evidence type="ECO:0000259" key="13">
    <source>
        <dbReference type="Pfam" id="PF00593"/>
    </source>
</evidence>
<dbReference type="InterPro" id="IPR036942">
    <property type="entry name" value="Beta-barrel_TonB_sf"/>
</dbReference>
<keyword evidence="5 11" id="KW-0812">Transmembrane</keyword>
<protein>
    <submittedName>
        <fullName evidence="15">TonB-dependent receptor</fullName>
    </submittedName>
</protein>
<comment type="similarity">
    <text evidence="2">Belongs to the TonB-dependent receptor family. Hemoglobin/haptoglobin binding protein subfamily.</text>
</comment>
<evidence type="ECO:0000256" key="7">
    <source>
        <dbReference type="ARBA" id="ARBA00023077"/>
    </source>
</evidence>
<proteinExistence type="inferred from homology"/>
<keyword evidence="6" id="KW-0732">Signal</keyword>
<organism evidence="15 16">
    <name type="scientific">Thalassolituus hydrocarboniclasticus</name>
    <dbReference type="NCBI Taxonomy" id="2742796"/>
    <lineage>
        <taxon>Bacteria</taxon>
        <taxon>Pseudomonadati</taxon>
        <taxon>Pseudomonadota</taxon>
        <taxon>Gammaproteobacteria</taxon>
        <taxon>Oceanospirillales</taxon>
        <taxon>Oceanospirillaceae</taxon>
        <taxon>Thalassolituus</taxon>
    </lineage>
</organism>
<evidence type="ECO:0000256" key="9">
    <source>
        <dbReference type="ARBA" id="ARBA00023170"/>
    </source>
</evidence>
<dbReference type="RefSeq" id="WP_260997183.1">
    <property type="nucleotide sequence ID" value="NZ_CP054475.1"/>
</dbReference>
<evidence type="ECO:0000256" key="12">
    <source>
        <dbReference type="RuleBase" id="RU003357"/>
    </source>
</evidence>
<dbReference type="InterPro" id="IPR000531">
    <property type="entry name" value="Beta-barrel_TonB"/>
</dbReference>
<name>A0ABY6AF41_9GAMM</name>
<dbReference type="PANTHER" id="PTHR30069">
    <property type="entry name" value="TONB-DEPENDENT OUTER MEMBRANE RECEPTOR"/>
    <property type="match status" value="1"/>
</dbReference>
<feature type="domain" description="TonB-dependent receptor-like beta-barrel" evidence="13">
    <location>
        <begin position="219"/>
        <end position="611"/>
    </location>
</feature>
<keyword evidence="7 12" id="KW-0798">TonB box</keyword>
<dbReference type="EMBL" id="CP054475">
    <property type="protein sequence ID" value="UXD88450.1"/>
    <property type="molecule type" value="Genomic_DNA"/>
</dbReference>
<dbReference type="Gene3D" id="2.170.130.10">
    <property type="entry name" value="TonB-dependent receptor, plug domain"/>
    <property type="match status" value="1"/>
</dbReference>
<evidence type="ECO:0000256" key="6">
    <source>
        <dbReference type="ARBA" id="ARBA00022729"/>
    </source>
</evidence>
<reference evidence="16" key="1">
    <citation type="submission" date="2020-06" db="EMBL/GenBank/DDBJ databases">
        <title>Thalassolituus marinus alknpb1M-1, a hydrocarbon-degrading bacterium isolated from the deep-sea overlying water using an in-situ strategy from the South China Sea basin.</title>
        <authorList>
            <person name="Dong C."/>
            <person name="Chen Y."/>
            <person name="Shao Z."/>
        </authorList>
    </citation>
    <scope>NUCLEOTIDE SEQUENCE [LARGE SCALE GENOMIC DNA]</scope>
    <source>
        <strain evidence="16">alknpb1M-1</strain>
    </source>
</reference>
<feature type="domain" description="TonB-dependent receptor plug" evidence="14">
    <location>
        <begin position="46"/>
        <end position="129"/>
    </location>
</feature>
<sequence>MPAFSTTELNTVAVYGHNDSGFSPDFLSGHHQRIEREEFTRKFILLPELLGQQSGIDIQSIGGIGQYSSPVIRGSSGQQVLVFWDGLQINSLNGGGADLSKISLSQAETVDIYRSIAPVELSSSAVGGIIHIRSRSLAGEIINQGEVHATHGSYGTRQYALSQNFGSTESQWLLSGDLLQADNDFTYLEPQPVDNPQQPGYEKRYNNESQQYQWLIKGRQALGDSYLNIAVQSGRGKRGLTSRINFPANHAQLKTDSDSLQLNWQKTWGKEQKTEISGNIYRQDQLYDDRDSNIGLGAQLNRYITDGQKFQINHYMCGDNFNAVFTSRLQQEETATDFRLLNESEKEQQCLNGNGCETAYKRQQLDNGGRLQYTLNNRELTAQFSHIRLSDKDLQSLENNRQDNVNTWSVGIDQRLPSGIIIYANIAHQVRLPTTNELFGDRGTSMGNPTLLPEQAEHYETGLRFQNSKIELTTSLYLRNISDAIISESDSRGVIHFDNLGRTRHTGLEQDIRWNIWSALSLSASITLQSNEIIEYTPIPYYEGNQAAGYSQFSGYFSASWTKNHWDFSVGNYRQSDGYYNNSNLLEKDAENSWNASAGYQKKSWRVSMNVTDATSNSARDYPYYPEPGRMFFLRAHYQW</sequence>
<dbReference type="Pfam" id="PF07715">
    <property type="entry name" value="Plug"/>
    <property type="match status" value="1"/>
</dbReference>
<keyword evidence="3 11" id="KW-0813">Transport</keyword>
<evidence type="ECO:0000313" key="15">
    <source>
        <dbReference type="EMBL" id="UXD88450.1"/>
    </source>
</evidence>
<keyword evidence="8 11" id="KW-0472">Membrane</keyword>
<dbReference type="Pfam" id="PF00593">
    <property type="entry name" value="TonB_dep_Rec_b-barrel"/>
    <property type="match status" value="1"/>
</dbReference>
<keyword evidence="4 11" id="KW-1134">Transmembrane beta strand</keyword>
<evidence type="ECO:0000256" key="2">
    <source>
        <dbReference type="ARBA" id="ARBA00008143"/>
    </source>
</evidence>
<keyword evidence="9 15" id="KW-0675">Receptor</keyword>
<keyword evidence="10 11" id="KW-0998">Cell outer membrane</keyword>
<dbReference type="Gene3D" id="2.40.170.20">
    <property type="entry name" value="TonB-dependent receptor, beta-barrel domain"/>
    <property type="match status" value="1"/>
</dbReference>
<evidence type="ECO:0000256" key="10">
    <source>
        <dbReference type="ARBA" id="ARBA00023237"/>
    </source>
</evidence>
<accession>A0ABY6AF41</accession>
<evidence type="ECO:0000256" key="11">
    <source>
        <dbReference type="PROSITE-ProRule" id="PRU01360"/>
    </source>
</evidence>